<dbReference type="AlphaFoldDB" id="R0MMU6"/>
<reference evidence="1 2" key="1">
    <citation type="journal article" date="2013" name="BMC Genomics">
        <title>Comparative genomics of parasitic silkworm microsporidia reveal an association between genome expansion and host adaptation.</title>
        <authorList>
            <person name="Pan G."/>
            <person name="Xu J."/>
            <person name="Li T."/>
            <person name="Xia Q."/>
            <person name="Liu S.L."/>
            <person name="Zhang G."/>
            <person name="Li S."/>
            <person name="Li C."/>
            <person name="Liu H."/>
            <person name="Yang L."/>
            <person name="Liu T."/>
            <person name="Zhang X."/>
            <person name="Wu Z."/>
            <person name="Fan W."/>
            <person name="Dang X."/>
            <person name="Xiang H."/>
            <person name="Tao M."/>
            <person name="Li Y."/>
            <person name="Hu J."/>
            <person name="Li Z."/>
            <person name="Lin L."/>
            <person name="Luo J."/>
            <person name="Geng L."/>
            <person name="Wang L."/>
            <person name="Long M."/>
            <person name="Wan Y."/>
            <person name="He N."/>
            <person name="Zhang Z."/>
            <person name="Lu C."/>
            <person name="Keeling P.J."/>
            <person name="Wang J."/>
            <person name="Xiang Z."/>
            <person name="Zhou Z."/>
        </authorList>
    </citation>
    <scope>NUCLEOTIDE SEQUENCE [LARGE SCALE GENOMIC DNA]</scope>
    <source>
        <strain evidence="2">CQ1 / CVCC 102059</strain>
    </source>
</reference>
<dbReference type="HOGENOM" id="CLU_3069281_0_0_1"/>
<keyword evidence="2" id="KW-1185">Reference proteome</keyword>
<evidence type="ECO:0000313" key="1">
    <source>
        <dbReference type="EMBL" id="EOB15560.1"/>
    </source>
</evidence>
<protein>
    <submittedName>
        <fullName evidence="1">Uncharacterized protein</fullName>
    </submittedName>
</protein>
<evidence type="ECO:0000313" key="2">
    <source>
        <dbReference type="Proteomes" id="UP000016927"/>
    </source>
</evidence>
<dbReference type="VEuPathDB" id="MicrosporidiaDB:NBO_2g0052"/>
<sequence>MSYKSYLVFLEPIIPPKYSTQNTTPKLSPCSKSFVNFEIFKHLLDDLEMYISV</sequence>
<gene>
    <name evidence="1" type="ORF">NBO_2g0052</name>
</gene>
<dbReference type="EMBL" id="KB908910">
    <property type="protein sequence ID" value="EOB15560.1"/>
    <property type="molecule type" value="Genomic_DNA"/>
</dbReference>
<accession>R0MMU6</accession>
<proteinExistence type="predicted"/>
<name>R0MMU6_NOSB1</name>
<dbReference type="Proteomes" id="UP000016927">
    <property type="component" value="Unassembled WGS sequence"/>
</dbReference>
<organism evidence="1 2">
    <name type="scientific">Nosema bombycis (strain CQ1 / CVCC 102059)</name>
    <name type="common">Microsporidian parasite</name>
    <name type="synonym">Pebrine of silkworm</name>
    <dbReference type="NCBI Taxonomy" id="578461"/>
    <lineage>
        <taxon>Eukaryota</taxon>
        <taxon>Fungi</taxon>
        <taxon>Fungi incertae sedis</taxon>
        <taxon>Microsporidia</taxon>
        <taxon>Nosematidae</taxon>
        <taxon>Nosema</taxon>
    </lineage>
</organism>